<dbReference type="InterPro" id="IPR036866">
    <property type="entry name" value="RibonucZ/Hydroxyglut_hydro"/>
</dbReference>
<dbReference type="CDD" id="cd07739">
    <property type="entry name" value="metallo-hydrolase-like_MBL-fold"/>
    <property type="match status" value="1"/>
</dbReference>
<dbReference type="InterPro" id="IPR050855">
    <property type="entry name" value="NDM-1-like"/>
</dbReference>
<dbReference type="InterPro" id="IPR001279">
    <property type="entry name" value="Metallo-B-lactamas"/>
</dbReference>
<dbReference type="SUPFAM" id="SSF56281">
    <property type="entry name" value="Metallo-hydrolase/oxidoreductase"/>
    <property type="match status" value="1"/>
</dbReference>
<evidence type="ECO:0000313" key="2">
    <source>
        <dbReference type="EMBL" id="XDQ49254.1"/>
    </source>
</evidence>
<dbReference type="Gene3D" id="3.60.15.10">
    <property type="entry name" value="Ribonuclease Z/Hydroxyacylglutathione hydrolase-like"/>
    <property type="match status" value="1"/>
</dbReference>
<dbReference type="PANTHER" id="PTHR42951">
    <property type="entry name" value="METALLO-BETA-LACTAMASE DOMAIN-CONTAINING"/>
    <property type="match status" value="1"/>
</dbReference>
<name>A0AB39R314_9ACTN</name>
<protein>
    <submittedName>
        <fullName evidence="2">MBL fold metallo-hydrolase</fullName>
    </submittedName>
</protein>
<accession>A0AB39R314</accession>
<dbReference type="EMBL" id="CP163441">
    <property type="protein sequence ID" value="XDQ49254.1"/>
    <property type="molecule type" value="Genomic_DNA"/>
</dbReference>
<reference evidence="2" key="1">
    <citation type="submission" date="2024-07" db="EMBL/GenBank/DDBJ databases">
        <authorList>
            <person name="Yu S.T."/>
        </authorList>
    </citation>
    <scope>NUCLEOTIDE SEQUENCE</scope>
    <source>
        <strain evidence="2">R39</strain>
    </source>
</reference>
<gene>
    <name evidence="2" type="ORF">AB5J52_47285</name>
</gene>
<dbReference type="RefSeq" id="WP_369227908.1">
    <property type="nucleotide sequence ID" value="NZ_CP163441.1"/>
</dbReference>
<dbReference type="SMART" id="SM00849">
    <property type="entry name" value="Lactamase_B"/>
    <property type="match status" value="1"/>
</dbReference>
<evidence type="ECO:0000259" key="1">
    <source>
        <dbReference type="SMART" id="SM00849"/>
    </source>
</evidence>
<feature type="domain" description="Metallo-beta-lactamase" evidence="1">
    <location>
        <begin position="24"/>
        <end position="209"/>
    </location>
</feature>
<proteinExistence type="predicted"/>
<dbReference type="AlphaFoldDB" id="A0AB39R314"/>
<sequence length="278" mass="30485">MTDLTLDVYTGPLRELPNGGEFSPTTSTIISGPTEAVLVDTQYMESDVAELIRRIEASGRTLTTIYITHAHADHYFGLERLLERFPQARAVALPSVATAIKAGNEDERKHWRLFFGGAALDNTVIPEPLDGDTILIDGQELKAMEVGLADIAPATILWVPSISAVVAGDAIYNGVNVFLAASGPEEWPRWIESVDKIAALNPRTVIAGHKRPDLPDDDLTATIEHTRAYIRRFIEELENSSNSRDLVARMQRHYPDHANPSALVLSAITASKHKTADK</sequence>
<dbReference type="PANTHER" id="PTHR42951:SF14">
    <property type="entry name" value="METALLO-BETA-LACTAMASE SUPERFAMILY PROTEIN"/>
    <property type="match status" value="1"/>
</dbReference>
<dbReference type="Pfam" id="PF00753">
    <property type="entry name" value="Lactamase_B"/>
    <property type="match status" value="1"/>
</dbReference>
<organism evidence="2">
    <name type="scientific">Streptomyces sp. R39</name>
    <dbReference type="NCBI Taxonomy" id="3238631"/>
    <lineage>
        <taxon>Bacteria</taxon>
        <taxon>Bacillati</taxon>
        <taxon>Actinomycetota</taxon>
        <taxon>Actinomycetes</taxon>
        <taxon>Kitasatosporales</taxon>
        <taxon>Streptomycetaceae</taxon>
        <taxon>Streptomyces</taxon>
    </lineage>
</organism>